<dbReference type="Pfam" id="PF05551">
    <property type="entry name" value="zf-His_Me_endon"/>
    <property type="match status" value="1"/>
</dbReference>
<feature type="region of interest" description="Disordered" evidence="1">
    <location>
        <begin position="398"/>
        <end position="470"/>
    </location>
</feature>
<dbReference type="InterPro" id="IPR044925">
    <property type="entry name" value="His-Me_finger_sf"/>
</dbReference>
<reference evidence="3 4" key="1">
    <citation type="submission" date="2015-01" db="EMBL/GenBank/DDBJ databases">
        <title>The Genome Sequence of Exophiala spinifera CBS89968.</title>
        <authorList>
            <consortium name="The Broad Institute Genomics Platform"/>
            <person name="Cuomo C."/>
            <person name="de Hoog S."/>
            <person name="Gorbushina A."/>
            <person name="Stielow B."/>
            <person name="Teixiera M."/>
            <person name="Abouelleil A."/>
            <person name="Chapman S.B."/>
            <person name="Priest M."/>
            <person name="Young S.K."/>
            <person name="Wortman J."/>
            <person name="Nusbaum C."/>
            <person name="Birren B."/>
        </authorList>
    </citation>
    <scope>NUCLEOTIDE SEQUENCE [LARGE SCALE GENOMIC DNA]</scope>
    <source>
        <strain evidence="3 4">CBS 89968</strain>
    </source>
</reference>
<dbReference type="InterPro" id="IPR044930">
    <property type="entry name" value="Homing_endonuclease_His-Me"/>
</dbReference>
<dbReference type="Gene3D" id="3.90.75.10">
    <property type="entry name" value="Homing Intron 3 (I-ppo) Encoded Endonuclease, Chain A"/>
    <property type="match status" value="1"/>
</dbReference>
<proteinExistence type="predicted"/>
<dbReference type="Gene3D" id="1.10.10.60">
    <property type="entry name" value="Homeodomain-like"/>
    <property type="match status" value="1"/>
</dbReference>
<dbReference type="GeneID" id="27334273"/>
<dbReference type="OrthoDB" id="4161214at2759"/>
<evidence type="ECO:0000313" key="4">
    <source>
        <dbReference type="Proteomes" id="UP000053328"/>
    </source>
</evidence>
<dbReference type="InterPro" id="IPR008704">
    <property type="entry name" value="Endonuclease_Zinc-binding_loop"/>
</dbReference>
<feature type="region of interest" description="Disordered" evidence="1">
    <location>
        <begin position="191"/>
        <end position="225"/>
    </location>
</feature>
<protein>
    <recommendedName>
        <fullName evidence="2">Zinc-binding loop region of homing endonuclease domain-containing protein</fullName>
    </recommendedName>
</protein>
<accession>A0A0D2B6A2</accession>
<name>A0A0D2B6A2_9EURO</name>
<gene>
    <name evidence="3" type="ORF">PV08_07190</name>
</gene>
<dbReference type="RefSeq" id="XP_016234624.1">
    <property type="nucleotide sequence ID" value="XM_016381522.1"/>
</dbReference>
<feature type="domain" description="Zinc-binding loop region of homing endonuclease" evidence="2">
    <location>
        <begin position="632"/>
        <end position="691"/>
    </location>
</feature>
<dbReference type="VEuPathDB" id="FungiDB:PV08_07190"/>
<feature type="compositionally biased region" description="Polar residues" evidence="1">
    <location>
        <begin position="441"/>
        <end position="450"/>
    </location>
</feature>
<dbReference type="SUPFAM" id="SSF54060">
    <property type="entry name" value="His-Me finger endonucleases"/>
    <property type="match status" value="1"/>
</dbReference>
<dbReference type="Proteomes" id="UP000053328">
    <property type="component" value="Unassembled WGS sequence"/>
</dbReference>
<dbReference type="GO" id="GO:0004519">
    <property type="term" value="F:endonuclease activity"/>
    <property type="evidence" value="ECO:0007669"/>
    <property type="project" value="InterPro"/>
</dbReference>
<dbReference type="EMBL" id="KN847496">
    <property type="protein sequence ID" value="KIW14408.1"/>
    <property type="molecule type" value="Genomic_DNA"/>
</dbReference>
<feature type="compositionally biased region" description="Basic and acidic residues" evidence="1">
    <location>
        <begin position="457"/>
        <end position="470"/>
    </location>
</feature>
<sequence>MQSTRDEWASSDGFPFDLLDTRGIGVRADGRISTLGNVVTELPEERHARERFTVEDDDEVEEWATRALVHPVTALQAFRDFETMNDRHTASSWQARWRKISRARAEQPHLEVGEPSTASSASGCVEFWEGPDSAPPTSDCEGDAGELDEEQSDMEWFTPPPEQPSISPIVSSEAICPESGVTEGAIATFYPRDPSQEDESAVPPAHFRPLTHTEPAGRESQSQLRVNSEITLRQALSLRDRQEHIIWLTQPWVLDVYIEYAECVLDRLSWTTSRSYRSYNDSQPQRSSTTYIVNNAIEALRSRSQRYLADVTGKACWSLDNHDIRFIVRLVTAGREPGRWWERRSDGEIPQLCAIANRLAGWLRYVHTTTSGTGGTSQWHRANCHRWLSILRPARAQREEHLRPHPRGIQTGSLSCASTVPNRAGHNPDGEEVCVSDRSDGPSNQAQPDQGQAGLPHEPELPPHTIEHKRDQNETLKTIPGLASCTSEHNLDPFQDNPIPMPDNKSRVPDIPAYPTRPPAEMKSAERDSSWLSDFGRQKFQYRAQMLLAAWGVTADVESCVLVPDMWSGADPLHLLATLDLKDMPPKSVPRLTFNLAGHTTTHARASSWFVEHRRGIDLDNFFGQGPFTPMEGSHRCHLPYCINPSHIVYEAQDENRSRIRCFHLAHDLRFYGYDVPTNCRRHEPPCLLALAALTLGEAYTIQFTNLSIAKNTSLPTPRFQQPGAHPYPTFESRFPLSFSSGTSAIGADSLVDNGIEPQDPETLRHPTFYCRFCKVRSFKRISAYWFHIRDGHGLVQTEERLGEIRRTAAVWEEHLNQQRARGHGVRHDDRTWLKIQQIKAGNFGWEVVMAWKLRYQRER</sequence>
<dbReference type="HOGENOM" id="CLU_331754_0_0_1"/>
<evidence type="ECO:0000256" key="1">
    <source>
        <dbReference type="SAM" id="MobiDB-lite"/>
    </source>
</evidence>
<evidence type="ECO:0000313" key="3">
    <source>
        <dbReference type="EMBL" id="KIW14408.1"/>
    </source>
</evidence>
<dbReference type="AlphaFoldDB" id="A0A0D2B6A2"/>
<evidence type="ECO:0000259" key="2">
    <source>
        <dbReference type="Pfam" id="PF05551"/>
    </source>
</evidence>
<feature type="compositionally biased region" description="Polar residues" evidence="1">
    <location>
        <begin position="410"/>
        <end position="421"/>
    </location>
</feature>
<keyword evidence="4" id="KW-1185">Reference proteome</keyword>
<organism evidence="3 4">
    <name type="scientific">Exophiala spinifera</name>
    <dbReference type="NCBI Taxonomy" id="91928"/>
    <lineage>
        <taxon>Eukaryota</taxon>
        <taxon>Fungi</taxon>
        <taxon>Dikarya</taxon>
        <taxon>Ascomycota</taxon>
        <taxon>Pezizomycotina</taxon>
        <taxon>Eurotiomycetes</taxon>
        <taxon>Chaetothyriomycetidae</taxon>
        <taxon>Chaetothyriales</taxon>
        <taxon>Herpotrichiellaceae</taxon>
        <taxon>Exophiala</taxon>
    </lineage>
</organism>